<dbReference type="EMBL" id="CABFOC020000066">
    <property type="protein sequence ID" value="CAH0056899.1"/>
    <property type="molecule type" value="Genomic_DNA"/>
</dbReference>
<accession>A0A9N9ZJT1</accession>
<dbReference type="OrthoDB" id="412788at2759"/>
<dbReference type="GO" id="GO:0016491">
    <property type="term" value="F:oxidoreductase activity"/>
    <property type="evidence" value="ECO:0007669"/>
    <property type="project" value="InterPro"/>
</dbReference>
<sequence length="308" mass="35465">MDSMISFTPSNMDVYSTIKFVKRDESNENEKLFQLMYLDYDGNDQSNTPFTSAKTLVHDIRPMKSSLSFDKEGFVVLDLDCQMQPEDFYDRNKVKTIFGPQLRDALKKLTGARCVYFHETVVCSSHIPDKDSQFTKGDQIRERGSAFNSSDDGLMMKANNSQYEQPVQVAHVDYTADQLRYIVQELTGEELNDDIHLQAFNVWKPLRGPLKDWPLACCDASTAELETDFHKMDSVFADGFIEGYIMGYSANQKWCYLSDQSPNELLVFNIADSHNTFRPVPHCAFFNPDCPEDEERRQSIEFRCIAIY</sequence>
<dbReference type="PANTHER" id="PTHR34598:SF3">
    <property type="entry name" value="OXIDOREDUCTASE AN1597"/>
    <property type="match status" value="1"/>
</dbReference>
<dbReference type="Proteomes" id="UP000775872">
    <property type="component" value="Unassembled WGS sequence"/>
</dbReference>
<evidence type="ECO:0000313" key="3">
    <source>
        <dbReference type="Proteomes" id="UP000775872"/>
    </source>
</evidence>
<dbReference type="NCBIfam" id="NF041278">
    <property type="entry name" value="CmcJ_NvfI_EfuI"/>
    <property type="match status" value="1"/>
</dbReference>
<evidence type="ECO:0000256" key="1">
    <source>
        <dbReference type="ARBA" id="ARBA00023604"/>
    </source>
</evidence>
<name>A0A9N9ZJT1_9HYPO</name>
<keyword evidence="3" id="KW-1185">Reference proteome</keyword>
<proteinExistence type="inferred from homology"/>
<organism evidence="2 3">
    <name type="scientific">Clonostachys solani</name>
    <dbReference type="NCBI Taxonomy" id="160281"/>
    <lineage>
        <taxon>Eukaryota</taxon>
        <taxon>Fungi</taxon>
        <taxon>Dikarya</taxon>
        <taxon>Ascomycota</taxon>
        <taxon>Pezizomycotina</taxon>
        <taxon>Sordariomycetes</taxon>
        <taxon>Hypocreomycetidae</taxon>
        <taxon>Hypocreales</taxon>
        <taxon>Bionectriaceae</taxon>
        <taxon>Clonostachys</taxon>
    </lineage>
</organism>
<gene>
    <name evidence="2" type="ORF">CSOL1703_00018196</name>
</gene>
<dbReference type="AlphaFoldDB" id="A0A9N9ZJT1"/>
<dbReference type="InterPro" id="IPR044053">
    <property type="entry name" value="AsaB-like"/>
</dbReference>
<comment type="caution">
    <text evidence="2">The sequence shown here is derived from an EMBL/GenBank/DDBJ whole genome shotgun (WGS) entry which is preliminary data.</text>
</comment>
<evidence type="ECO:0000313" key="2">
    <source>
        <dbReference type="EMBL" id="CAH0056899.1"/>
    </source>
</evidence>
<comment type="similarity">
    <text evidence="1">Belongs to the asaB hydroxylase/desaturase family.</text>
</comment>
<protein>
    <submittedName>
        <fullName evidence="2">Uncharacterized protein</fullName>
    </submittedName>
</protein>
<dbReference type="PANTHER" id="PTHR34598">
    <property type="entry name" value="BLL6449 PROTEIN"/>
    <property type="match status" value="1"/>
</dbReference>
<reference evidence="2" key="1">
    <citation type="submission" date="2021-10" db="EMBL/GenBank/DDBJ databases">
        <authorList>
            <person name="Piombo E."/>
        </authorList>
    </citation>
    <scope>NUCLEOTIDE SEQUENCE</scope>
</reference>